<accession>A0A9X3HTH4</accession>
<evidence type="ECO:0000313" key="3">
    <source>
        <dbReference type="Proteomes" id="UP001155586"/>
    </source>
</evidence>
<gene>
    <name evidence="2" type="ORF">MD483_17785</name>
</gene>
<dbReference type="RefSeq" id="WP_265688784.1">
    <property type="nucleotide sequence ID" value="NZ_JAKRRX010000131.1"/>
</dbReference>
<dbReference type="InterPro" id="IPR025714">
    <property type="entry name" value="Methyltranfer_dom"/>
</dbReference>
<evidence type="ECO:0000259" key="1">
    <source>
        <dbReference type="Pfam" id="PF13679"/>
    </source>
</evidence>
<protein>
    <submittedName>
        <fullName evidence="2">SAM-dependent methyltransferase</fullName>
    </submittedName>
</protein>
<keyword evidence="2" id="KW-0808">Transferase</keyword>
<dbReference type="PANTHER" id="PTHR13369">
    <property type="match status" value="1"/>
</dbReference>
<keyword evidence="3" id="KW-1185">Reference proteome</keyword>
<dbReference type="GO" id="GO:0008168">
    <property type="term" value="F:methyltransferase activity"/>
    <property type="evidence" value="ECO:0007669"/>
    <property type="project" value="UniProtKB-KW"/>
</dbReference>
<dbReference type="InterPro" id="IPR029063">
    <property type="entry name" value="SAM-dependent_MTases_sf"/>
</dbReference>
<dbReference type="AlphaFoldDB" id="A0A9X3HTH4"/>
<evidence type="ECO:0000313" key="2">
    <source>
        <dbReference type="EMBL" id="MCW8335664.1"/>
    </source>
</evidence>
<keyword evidence="2" id="KW-0489">Methyltransferase</keyword>
<comment type="caution">
    <text evidence="2">The sequence shown here is derived from an EMBL/GenBank/DDBJ whole genome shotgun (WGS) entry which is preliminary data.</text>
</comment>
<proteinExistence type="predicted"/>
<dbReference type="Pfam" id="PF13679">
    <property type="entry name" value="Methyltransf_32"/>
    <property type="match status" value="1"/>
</dbReference>
<dbReference type="GO" id="GO:0032259">
    <property type="term" value="P:methylation"/>
    <property type="evidence" value="ECO:0007669"/>
    <property type="project" value="UniProtKB-KW"/>
</dbReference>
<dbReference type="PANTHER" id="PTHR13369:SF0">
    <property type="entry name" value="GLUTATHIONE S-TRANSFERASE C-TERMINAL DOMAIN-CONTAINING PROTEIN"/>
    <property type="match status" value="1"/>
</dbReference>
<sequence length="399" mass="45463">MSSQYLTLFNTLDTFLNQTQEFWRFEPFHLSYADCELTANNSLGRWLLSLSNQEICELKESPELVTQSISQYIPSLAETIVDTQVLSLNSSELELPRGVSEGVPGRKLDQIVAMGSAVLERHVGEEWLEWCSGKGFLGRILAGQSNQKVTSFEYQQALCDSGQSEANRLELPMEFVQGDAFCSDSAAVFNDKQHAVALHACGDLHVTLLQRAVAAALPAVTFSPCCYHLIKHDSYQALSLPAKGSLLRLNKTELRIPLQETVTGGERVKRHRQMEMTYRLGLDYLLRIELGKNEYVPIPSIKKSLLSDGFEAFALWAFEQKGFNYSDTFPLDKYLKLGEERFWRMERLSLIQQPFRRLIELWLALDKILYLEEHGYRASIHEFCSRSATPRNLLIHAER</sequence>
<dbReference type="EMBL" id="JAKRRX010000131">
    <property type="protein sequence ID" value="MCW8335664.1"/>
    <property type="molecule type" value="Genomic_DNA"/>
</dbReference>
<organism evidence="2 3">
    <name type="scientific">Vibrio paucivorans</name>
    <dbReference type="NCBI Taxonomy" id="2829489"/>
    <lineage>
        <taxon>Bacteria</taxon>
        <taxon>Pseudomonadati</taxon>
        <taxon>Pseudomonadota</taxon>
        <taxon>Gammaproteobacteria</taxon>
        <taxon>Vibrionales</taxon>
        <taxon>Vibrionaceae</taxon>
        <taxon>Vibrio</taxon>
    </lineage>
</organism>
<dbReference type="Proteomes" id="UP001155586">
    <property type="component" value="Unassembled WGS sequence"/>
</dbReference>
<name>A0A9X3HTH4_9VIBR</name>
<feature type="domain" description="Methyltransferase" evidence="1">
    <location>
        <begin position="122"/>
        <end position="231"/>
    </location>
</feature>
<dbReference type="SUPFAM" id="SSF53335">
    <property type="entry name" value="S-adenosyl-L-methionine-dependent methyltransferases"/>
    <property type="match status" value="1"/>
</dbReference>
<reference evidence="2" key="1">
    <citation type="submission" date="2022-02" db="EMBL/GenBank/DDBJ databases">
        <title>Vibrio sp. nov., a new bacterium isolated from Bohai sea, China.</title>
        <authorList>
            <person name="Yuan Y."/>
        </authorList>
    </citation>
    <scope>NUCLEOTIDE SEQUENCE</scope>
    <source>
        <strain evidence="2">DBSS07</strain>
    </source>
</reference>